<dbReference type="eggNOG" id="ENOG502S7T9">
    <property type="taxonomic scope" value="Eukaryota"/>
</dbReference>
<dbReference type="OMA" id="SCHYLYY"/>
<dbReference type="EMBL" id="CM000841">
    <property type="protein sequence ID" value="KRH44136.1"/>
    <property type="molecule type" value="Genomic_DNA"/>
</dbReference>
<proteinExistence type="predicted"/>
<reference evidence="2 3" key="1">
    <citation type="journal article" date="2010" name="Nature">
        <title>Genome sequence of the palaeopolyploid soybean.</title>
        <authorList>
            <person name="Schmutz J."/>
            <person name="Cannon S.B."/>
            <person name="Schlueter J."/>
            <person name="Ma J."/>
            <person name="Mitros T."/>
            <person name="Nelson W."/>
            <person name="Hyten D.L."/>
            <person name="Song Q."/>
            <person name="Thelen J.J."/>
            <person name="Cheng J."/>
            <person name="Xu D."/>
            <person name="Hellsten U."/>
            <person name="May G.D."/>
            <person name="Yu Y."/>
            <person name="Sakurai T."/>
            <person name="Umezawa T."/>
            <person name="Bhattacharyya M.K."/>
            <person name="Sandhu D."/>
            <person name="Valliyodan B."/>
            <person name="Lindquist E."/>
            <person name="Peto M."/>
            <person name="Grant D."/>
            <person name="Shu S."/>
            <person name="Goodstein D."/>
            <person name="Barry K."/>
            <person name="Futrell-Griggs M."/>
            <person name="Abernathy B."/>
            <person name="Du J."/>
            <person name="Tian Z."/>
            <person name="Zhu L."/>
            <person name="Gill N."/>
            <person name="Joshi T."/>
            <person name="Libault M."/>
            <person name="Sethuraman A."/>
            <person name="Zhang X.-C."/>
            <person name="Shinozaki K."/>
            <person name="Nguyen H.T."/>
            <person name="Wing R.A."/>
            <person name="Cregan P."/>
            <person name="Specht J."/>
            <person name="Grimwood J."/>
            <person name="Rokhsar D."/>
            <person name="Stacey G."/>
            <person name="Shoemaker R.C."/>
            <person name="Jackson S.A."/>
        </authorList>
    </citation>
    <scope>NUCLEOTIDE SEQUENCE [LARGE SCALE GENOMIC DNA]</scope>
    <source>
        <strain evidence="3">cv. Williams 82</strain>
        <tissue evidence="2">Callus</tissue>
    </source>
</reference>
<dbReference type="STRING" id="3847.K7L7L5"/>
<dbReference type="Gramene" id="KRH44136">
    <property type="protein sequence ID" value="KRH44136"/>
    <property type="gene ID" value="GLYMA_08G192400"/>
</dbReference>
<reference evidence="3" key="2">
    <citation type="submission" date="2018-02" db="UniProtKB">
        <authorList>
            <consortium name="EnsemblPlants"/>
        </authorList>
    </citation>
    <scope>IDENTIFICATION</scope>
    <source>
        <strain evidence="3">Williams 82</strain>
    </source>
</reference>
<reference evidence="2" key="3">
    <citation type="submission" date="2018-07" db="EMBL/GenBank/DDBJ databases">
        <title>WGS assembly of Glycine max.</title>
        <authorList>
            <person name="Schmutz J."/>
            <person name="Cannon S."/>
            <person name="Schlueter J."/>
            <person name="Ma J."/>
            <person name="Mitros T."/>
            <person name="Nelson W."/>
            <person name="Hyten D."/>
            <person name="Song Q."/>
            <person name="Thelen J."/>
            <person name="Cheng J."/>
            <person name="Xu D."/>
            <person name="Hellsten U."/>
            <person name="May G."/>
            <person name="Yu Y."/>
            <person name="Sakurai T."/>
            <person name="Umezawa T."/>
            <person name="Bhattacharyya M."/>
            <person name="Sandhu D."/>
            <person name="Valliyodan B."/>
            <person name="Lindquist E."/>
            <person name="Peto M."/>
            <person name="Grant D."/>
            <person name="Shu S."/>
            <person name="Goodstein D."/>
            <person name="Barry K."/>
            <person name="Futrell-Griggs M."/>
            <person name="Abernathy B."/>
            <person name="Du J."/>
            <person name="Tian Z."/>
            <person name="Zhu L."/>
            <person name="Gill N."/>
            <person name="Joshi T."/>
            <person name="Libault M."/>
            <person name="Sethuraman A."/>
            <person name="Zhang X."/>
            <person name="Shinozaki K."/>
            <person name="Nguyen H."/>
            <person name="Wing R."/>
            <person name="Cregan P."/>
            <person name="Specht J."/>
            <person name="Grimwood J."/>
            <person name="Rokhsar D."/>
            <person name="Stacey G."/>
            <person name="Shoemaker R."/>
            <person name="Jackson S."/>
        </authorList>
    </citation>
    <scope>NUCLEOTIDE SEQUENCE</scope>
    <source>
        <tissue evidence="2">Callus</tissue>
    </source>
</reference>
<evidence type="ECO:0000313" key="3">
    <source>
        <dbReference type="EnsemblPlants" id="KRH44135"/>
    </source>
</evidence>
<dbReference type="AlphaFoldDB" id="K7L7L5"/>
<organism evidence="2">
    <name type="scientific">Glycine max</name>
    <name type="common">Soybean</name>
    <name type="synonym">Glycine hispida</name>
    <dbReference type="NCBI Taxonomy" id="3847"/>
    <lineage>
        <taxon>Eukaryota</taxon>
        <taxon>Viridiplantae</taxon>
        <taxon>Streptophyta</taxon>
        <taxon>Embryophyta</taxon>
        <taxon>Tracheophyta</taxon>
        <taxon>Spermatophyta</taxon>
        <taxon>Magnoliopsida</taxon>
        <taxon>eudicotyledons</taxon>
        <taxon>Gunneridae</taxon>
        <taxon>Pentapetalae</taxon>
        <taxon>rosids</taxon>
        <taxon>fabids</taxon>
        <taxon>Fabales</taxon>
        <taxon>Fabaceae</taxon>
        <taxon>Papilionoideae</taxon>
        <taxon>50 kb inversion clade</taxon>
        <taxon>NPAAA clade</taxon>
        <taxon>indigoferoid/millettioid clade</taxon>
        <taxon>Phaseoleae</taxon>
        <taxon>Glycine</taxon>
        <taxon>Glycine subgen. Soja</taxon>
    </lineage>
</organism>
<feature type="transmembrane region" description="Helical" evidence="1">
    <location>
        <begin position="6"/>
        <end position="29"/>
    </location>
</feature>
<keyword evidence="1" id="KW-0812">Transmembrane</keyword>
<dbReference type="FunCoup" id="K7L7L5">
    <property type="interactions" value="716"/>
</dbReference>
<evidence type="ECO:0000256" key="1">
    <source>
        <dbReference type="SAM" id="Phobius"/>
    </source>
</evidence>
<dbReference type="PANTHER" id="PTHR36755:SF1">
    <property type="entry name" value="OS06G0149300 PROTEIN"/>
    <property type="match status" value="1"/>
</dbReference>
<dbReference type="EnsemblPlants" id="KRH44136">
    <property type="protein sequence ID" value="KRH44136"/>
    <property type="gene ID" value="GLYMA_08G192400"/>
</dbReference>
<dbReference type="EMBL" id="CM000841">
    <property type="protein sequence ID" value="KRH44135.1"/>
    <property type="molecule type" value="Genomic_DNA"/>
</dbReference>
<keyword evidence="1" id="KW-0472">Membrane</keyword>
<evidence type="ECO:0000313" key="2">
    <source>
        <dbReference type="EMBL" id="KRH44136.1"/>
    </source>
</evidence>
<dbReference type="Proteomes" id="UP000008827">
    <property type="component" value="Chromosome 8"/>
</dbReference>
<dbReference type="PANTHER" id="PTHR36755">
    <property type="entry name" value="PROTEIN, PUTATIVE-RELATED"/>
    <property type="match status" value="1"/>
</dbReference>
<evidence type="ECO:0000313" key="4">
    <source>
        <dbReference type="Proteomes" id="UP000008827"/>
    </source>
</evidence>
<accession>K7L7L5</accession>
<name>K7L7L5_SOYBN</name>
<dbReference type="EnsemblPlants" id="KRH44135">
    <property type="protein sequence ID" value="KRH44135"/>
    <property type="gene ID" value="GLYMA_08G192400"/>
</dbReference>
<dbReference type="Gramene" id="KRH44135">
    <property type="protein sequence ID" value="KRH44135"/>
    <property type="gene ID" value="GLYMA_08G192400"/>
</dbReference>
<keyword evidence="1" id="KW-1133">Transmembrane helix</keyword>
<protein>
    <submittedName>
        <fullName evidence="2 3">Uncharacterized protein</fullName>
    </submittedName>
</protein>
<sequence length="70" mass="6891">MVLSCHYLYYLALRAIFVGGIAAFAKIAGAMKAAGGAKMGAAAAAMTAAATAAVAGSKQEPTDASQQSPK</sequence>
<gene>
    <name evidence="2" type="ORF">GLYMA_08G192400</name>
</gene>
<keyword evidence="4" id="KW-1185">Reference proteome</keyword>
<dbReference type="PaxDb" id="3847-GLYMA08G20531.1"/>
<dbReference type="HOGENOM" id="CLU_152197_1_0_1"/>
<dbReference type="InParanoid" id="K7L7L5"/>